<organism evidence="1 2">
    <name type="scientific">Waltera intestinalis</name>
    <dbReference type="NCBI Taxonomy" id="2606635"/>
    <lineage>
        <taxon>Bacteria</taxon>
        <taxon>Bacillati</taxon>
        <taxon>Bacillota</taxon>
        <taxon>Clostridia</taxon>
        <taxon>Lachnospirales</taxon>
        <taxon>Lachnospiraceae</taxon>
        <taxon>Waltera</taxon>
    </lineage>
</organism>
<dbReference type="InterPro" id="IPR023214">
    <property type="entry name" value="HAD_sf"/>
</dbReference>
<dbReference type="SFLD" id="SFLDS00003">
    <property type="entry name" value="Haloacid_Dehalogenase"/>
    <property type="match status" value="1"/>
</dbReference>
<dbReference type="PANTHER" id="PTHR18901:SF38">
    <property type="entry name" value="PSEUDOURIDINE-5'-PHOSPHATASE"/>
    <property type="match status" value="1"/>
</dbReference>
<protein>
    <submittedName>
        <fullName evidence="1">HAD family phosphatase</fullName>
    </submittedName>
</protein>
<dbReference type="SFLD" id="SFLDG01129">
    <property type="entry name" value="C1.5:_HAD__Beta-PGM__Phosphata"/>
    <property type="match status" value="1"/>
</dbReference>
<evidence type="ECO:0000313" key="2">
    <source>
        <dbReference type="Proteomes" id="UP000476055"/>
    </source>
</evidence>
<dbReference type="PRINTS" id="PR00413">
    <property type="entry name" value="HADHALOGNASE"/>
</dbReference>
<accession>A0A6L5YHZ4</accession>
<dbReference type="InterPro" id="IPR023198">
    <property type="entry name" value="PGP-like_dom2"/>
</dbReference>
<keyword evidence="2" id="KW-1185">Reference proteome</keyword>
<dbReference type="NCBIfam" id="TIGR01549">
    <property type="entry name" value="HAD-SF-IA-v1"/>
    <property type="match status" value="1"/>
</dbReference>
<dbReference type="SFLD" id="SFLDG01135">
    <property type="entry name" value="C1.5.6:_HAD__Beta-PGM__Phospha"/>
    <property type="match status" value="1"/>
</dbReference>
<dbReference type="InterPro" id="IPR006439">
    <property type="entry name" value="HAD-SF_hydro_IA"/>
</dbReference>
<proteinExistence type="predicted"/>
<dbReference type="Pfam" id="PF00702">
    <property type="entry name" value="Hydrolase"/>
    <property type="match status" value="1"/>
</dbReference>
<dbReference type="PANTHER" id="PTHR18901">
    <property type="entry name" value="2-DEOXYGLUCOSE-6-PHOSPHATE PHOSPHATASE 2"/>
    <property type="match status" value="1"/>
</dbReference>
<reference evidence="1 2" key="1">
    <citation type="submission" date="2019-08" db="EMBL/GenBank/DDBJ databases">
        <title>In-depth cultivation of the pig gut microbiome towards novel bacterial diversity and tailored functional studies.</title>
        <authorList>
            <person name="Wylensek D."/>
            <person name="Hitch T.C.A."/>
            <person name="Clavel T."/>
        </authorList>
    </citation>
    <scope>NUCLEOTIDE SEQUENCE [LARGE SCALE GENOMIC DNA]</scope>
    <source>
        <strain evidence="1 2">WCA3-601-WT-6H</strain>
    </source>
</reference>
<sequence>MIRAVIFDMDGTLIDTEKYYRIFWPKALEAYGYTMTDEQALTMRSLGRPFAPRQLGDWYGEEFDYYAVRKKRKELMEEALDRDGIKCKPGAVELLEDLKKRHITTAVATATDLERTEKYLTLTGIRPYFEKLISATMVAEGKPSPDIYLYACGQLGLAPEVCMAVEDSPNGVLSAYRAGCKVVMVPDQTQPDAELKKCLYACVPTLAEISHLV</sequence>
<gene>
    <name evidence="1" type="ORF">FYJ59_05475</name>
</gene>
<dbReference type="SUPFAM" id="SSF56784">
    <property type="entry name" value="HAD-like"/>
    <property type="match status" value="1"/>
</dbReference>
<dbReference type="NCBIfam" id="TIGR01509">
    <property type="entry name" value="HAD-SF-IA-v3"/>
    <property type="match status" value="1"/>
</dbReference>
<dbReference type="Proteomes" id="UP000476055">
    <property type="component" value="Unassembled WGS sequence"/>
</dbReference>
<dbReference type="RefSeq" id="WP_154495801.1">
    <property type="nucleotide sequence ID" value="NZ_VUMU01000004.1"/>
</dbReference>
<dbReference type="EMBL" id="VUMU01000004">
    <property type="protein sequence ID" value="MST57693.1"/>
    <property type="molecule type" value="Genomic_DNA"/>
</dbReference>
<evidence type="ECO:0000313" key="1">
    <source>
        <dbReference type="EMBL" id="MST57693.1"/>
    </source>
</evidence>
<comment type="caution">
    <text evidence="1">The sequence shown here is derived from an EMBL/GenBank/DDBJ whole genome shotgun (WGS) entry which is preliminary data.</text>
</comment>
<dbReference type="Gene3D" id="3.40.50.1000">
    <property type="entry name" value="HAD superfamily/HAD-like"/>
    <property type="match status" value="1"/>
</dbReference>
<dbReference type="InterPro" id="IPR036412">
    <property type="entry name" value="HAD-like_sf"/>
</dbReference>
<dbReference type="AlphaFoldDB" id="A0A6L5YHZ4"/>
<dbReference type="Gene3D" id="1.10.150.240">
    <property type="entry name" value="Putative phosphatase, domain 2"/>
    <property type="match status" value="1"/>
</dbReference>
<name>A0A6L5YHZ4_9FIRM</name>